<feature type="domain" description="BZIP" evidence="6">
    <location>
        <begin position="128"/>
        <end position="184"/>
    </location>
</feature>
<evidence type="ECO:0000313" key="8">
    <source>
        <dbReference type="Proteomes" id="UP001227230"/>
    </source>
</evidence>
<dbReference type="InterPro" id="IPR046347">
    <property type="entry name" value="bZIP_sf"/>
</dbReference>
<reference evidence="7 8" key="1">
    <citation type="journal article" date="2023" name="Hortic Res">
        <title>The complete reference genome for grapevine (Vitis vinifera L.) genetics and breeding.</title>
        <authorList>
            <person name="Shi X."/>
            <person name="Cao S."/>
            <person name="Wang X."/>
            <person name="Huang S."/>
            <person name="Wang Y."/>
            <person name="Liu Z."/>
            <person name="Liu W."/>
            <person name="Leng X."/>
            <person name="Peng Y."/>
            <person name="Wang N."/>
            <person name="Wang Y."/>
            <person name="Ma Z."/>
            <person name="Xu X."/>
            <person name="Zhang F."/>
            <person name="Xue H."/>
            <person name="Zhong H."/>
            <person name="Wang Y."/>
            <person name="Zhang K."/>
            <person name="Velt A."/>
            <person name="Avia K."/>
            <person name="Holtgrawe D."/>
            <person name="Grimplet J."/>
            <person name="Matus J.T."/>
            <person name="Ware D."/>
            <person name="Wu X."/>
            <person name="Wang H."/>
            <person name="Liu C."/>
            <person name="Fang Y."/>
            <person name="Rustenholz C."/>
            <person name="Cheng Z."/>
            <person name="Xiao H."/>
            <person name="Zhou Y."/>
        </authorList>
    </citation>
    <scope>NUCLEOTIDE SEQUENCE [LARGE SCALE GENOMIC DNA]</scope>
    <source>
        <strain evidence="8">cv. Pinot noir / PN40024</strain>
        <tissue evidence="7">Leaf</tissue>
    </source>
</reference>
<name>A0ABY9BS31_VITVI</name>
<dbReference type="PROSITE" id="PS00036">
    <property type="entry name" value="BZIP_BASIC"/>
    <property type="match status" value="1"/>
</dbReference>
<comment type="subcellular location">
    <subcellularLocation>
        <location evidence="1">Nucleus</location>
    </subcellularLocation>
</comment>
<evidence type="ECO:0000256" key="1">
    <source>
        <dbReference type="ARBA" id="ARBA00004123"/>
    </source>
</evidence>
<dbReference type="PROSITE" id="PS50217">
    <property type="entry name" value="BZIP"/>
    <property type="match status" value="1"/>
</dbReference>
<feature type="compositionally biased region" description="Basic and acidic residues" evidence="5">
    <location>
        <begin position="49"/>
        <end position="65"/>
    </location>
</feature>
<feature type="region of interest" description="Disordered" evidence="5">
    <location>
        <begin position="42"/>
        <end position="70"/>
    </location>
</feature>
<protein>
    <recommendedName>
        <fullName evidence="6">BZIP domain-containing protein</fullName>
    </recommendedName>
</protein>
<dbReference type="SUPFAM" id="SSF57959">
    <property type="entry name" value="Leucine zipper domain"/>
    <property type="match status" value="1"/>
</dbReference>
<feature type="coiled-coil region" evidence="4">
    <location>
        <begin position="146"/>
        <end position="180"/>
    </location>
</feature>
<dbReference type="Pfam" id="PF00170">
    <property type="entry name" value="bZIP_1"/>
    <property type="match status" value="1"/>
</dbReference>
<feature type="compositionally biased region" description="Gly residues" evidence="5">
    <location>
        <begin position="1"/>
        <end position="17"/>
    </location>
</feature>
<keyword evidence="2" id="KW-0238">DNA-binding</keyword>
<accession>A0ABY9BS31</accession>
<evidence type="ECO:0000256" key="4">
    <source>
        <dbReference type="SAM" id="Coils"/>
    </source>
</evidence>
<evidence type="ECO:0000259" key="6">
    <source>
        <dbReference type="PROSITE" id="PS50217"/>
    </source>
</evidence>
<keyword evidence="3" id="KW-0539">Nucleus</keyword>
<dbReference type="Gene3D" id="1.20.5.170">
    <property type="match status" value="1"/>
</dbReference>
<evidence type="ECO:0000313" key="7">
    <source>
        <dbReference type="EMBL" id="WJZ85540.1"/>
    </source>
</evidence>
<keyword evidence="4" id="KW-0175">Coiled coil</keyword>
<organism evidence="7 8">
    <name type="scientific">Vitis vinifera</name>
    <name type="common">Grape</name>
    <dbReference type="NCBI Taxonomy" id="29760"/>
    <lineage>
        <taxon>Eukaryota</taxon>
        <taxon>Viridiplantae</taxon>
        <taxon>Streptophyta</taxon>
        <taxon>Embryophyta</taxon>
        <taxon>Tracheophyta</taxon>
        <taxon>Spermatophyta</taxon>
        <taxon>Magnoliopsida</taxon>
        <taxon>eudicotyledons</taxon>
        <taxon>Gunneridae</taxon>
        <taxon>Pentapetalae</taxon>
        <taxon>rosids</taxon>
        <taxon>Vitales</taxon>
        <taxon>Vitaceae</taxon>
        <taxon>Viteae</taxon>
        <taxon>Vitis</taxon>
    </lineage>
</organism>
<evidence type="ECO:0000256" key="2">
    <source>
        <dbReference type="ARBA" id="ARBA00023125"/>
    </source>
</evidence>
<dbReference type="SMART" id="SM00338">
    <property type="entry name" value="BRLZ"/>
    <property type="match status" value="1"/>
</dbReference>
<dbReference type="InterPro" id="IPR043452">
    <property type="entry name" value="BZIP46-like"/>
</dbReference>
<dbReference type="Proteomes" id="UP001227230">
    <property type="component" value="Chromosome 4"/>
</dbReference>
<evidence type="ECO:0000256" key="5">
    <source>
        <dbReference type="SAM" id="MobiDB-lite"/>
    </source>
</evidence>
<gene>
    <name evidence="7" type="ORF">VitviT2T_005068</name>
</gene>
<dbReference type="CDD" id="cd09272">
    <property type="entry name" value="RNase_HI_RT_Ty1"/>
    <property type="match status" value="1"/>
</dbReference>
<dbReference type="CDD" id="cd14707">
    <property type="entry name" value="bZIP_plant_BZIP46"/>
    <property type="match status" value="1"/>
</dbReference>
<dbReference type="PANTHER" id="PTHR22952">
    <property type="entry name" value="CAMP-RESPONSE ELEMENT BINDING PROTEIN-RELATED"/>
    <property type="match status" value="1"/>
</dbReference>
<feature type="region of interest" description="Disordered" evidence="5">
    <location>
        <begin position="1"/>
        <end position="24"/>
    </location>
</feature>
<proteinExistence type="predicted"/>
<evidence type="ECO:0000256" key="3">
    <source>
        <dbReference type="ARBA" id="ARBA00023242"/>
    </source>
</evidence>
<dbReference type="InterPro" id="IPR004827">
    <property type="entry name" value="bZIP"/>
</dbReference>
<dbReference type="PANTHER" id="PTHR22952:SF385">
    <property type="entry name" value="ABSCISIC ACID-INSENSITIVE 5-LIKE PROTEIN 2"/>
    <property type="match status" value="1"/>
</dbReference>
<keyword evidence="8" id="KW-1185">Reference proteome</keyword>
<sequence>MGSQGGGGGGGGSGNGDLGKPLTSMNLDELLKNVWTVEANNSVGMDAEGAGHDKNSEEKKSRERQPTLGETTLEDFLVKTGVVAEPSDKKIAGTVIGVDPNVGPQFPQQGTWEEKSFPRVLDMIEKTIERRQKRMIKNWESATRSRARKQAYTNELENKVSRLEEENERLRKRKGEYHKEIQTLDYDYHISKDDESGQSELVNQEAGELDMSGTTLELSSNDHPKAEEVIEERRDSTIEPSEQFGSEDAFIEIPNQSSSAEGVLNLEPDPFMKRLPHCHNRVSQYMHNPGEQHMNAVMCILRYLKNAPGKRILLAKNVDHQSIEVYTDADWAGAVDDRRSTSGYFTFVGGNLVTWKTACDIAHNPVQHDRTKHVEVDRFFIKEKLDDKIVELLKIQSEDQLADILTKAVSSQVFSKFLDKLDMCDIYAPT</sequence>
<dbReference type="EMBL" id="CP126651">
    <property type="protein sequence ID" value="WJZ85540.1"/>
    <property type="molecule type" value="Genomic_DNA"/>
</dbReference>